<evidence type="ECO:0000313" key="9">
    <source>
        <dbReference type="Proteomes" id="UP000723463"/>
    </source>
</evidence>
<feature type="region of interest" description="Disordered" evidence="4">
    <location>
        <begin position="195"/>
        <end position="221"/>
    </location>
</feature>
<gene>
    <name evidence="8" type="primary">MON1B</name>
    <name evidence="8" type="ORF">EC957_003703</name>
</gene>
<feature type="domain" description="FUZ/MON1/HPS1 third Longin" evidence="7">
    <location>
        <begin position="584"/>
        <end position="684"/>
    </location>
</feature>
<feature type="compositionally biased region" description="Polar residues" evidence="4">
    <location>
        <begin position="195"/>
        <end position="216"/>
    </location>
</feature>
<keyword evidence="3" id="KW-0926">Vacuole</keyword>
<dbReference type="GO" id="GO:0006623">
    <property type="term" value="P:protein targeting to vacuole"/>
    <property type="evidence" value="ECO:0007669"/>
    <property type="project" value="UniProtKB-UniRule"/>
</dbReference>
<evidence type="ECO:0000256" key="3">
    <source>
        <dbReference type="RuleBase" id="RU367048"/>
    </source>
</evidence>
<feature type="region of interest" description="Disordered" evidence="4">
    <location>
        <begin position="234"/>
        <end position="272"/>
    </location>
</feature>
<dbReference type="SUPFAM" id="SSF64356">
    <property type="entry name" value="SNARE-like"/>
    <property type="match status" value="1"/>
</dbReference>
<dbReference type="Pfam" id="PF19038">
    <property type="entry name" value="Fuz_longin_3"/>
    <property type="match status" value="1"/>
</dbReference>
<dbReference type="GO" id="GO:0032585">
    <property type="term" value="C:multivesicular body membrane"/>
    <property type="evidence" value="ECO:0007669"/>
    <property type="project" value="UniProtKB-SubCell"/>
</dbReference>
<feature type="compositionally biased region" description="Polar residues" evidence="4">
    <location>
        <begin position="256"/>
        <end position="272"/>
    </location>
</feature>
<keyword evidence="9" id="KW-1185">Reference proteome</keyword>
<dbReference type="InterPro" id="IPR011012">
    <property type="entry name" value="Longin-like_dom_sf"/>
</dbReference>
<feature type="compositionally biased region" description="Polar residues" evidence="4">
    <location>
        <begin position="101"/>
        <end position="111"/>
    </location>
</feature>
<dbReference type="AlphaFoldDB" id="A0A9P6F2T1"/>
<comment type="caution">
    <text evidence="8">The sequence shown here is derived from an EMBL/GenBank/DDBJ whole genome shotgun (WGS) entry which is preliminary data.</text>
</comment>
<dbReference type="Proteomes" id="UP000723463">
    <property type="component" value="Unassembled WGS sequence"/>
</dbReference>
<feature type="compositionally biased region" description="Low complexity" evidence="4">
    <location>
        <begin position="61"/>
        <end position="88"/>
    </location>
</feature>
<comment type="similarity">
    <text evidence="3">Belongs to the MON1/SAND family.</text>
</comment>
<sequence length="699" mass="77066">MLSPDMSTSAAGSSFTSPIQSATSPRLMPTKSRPTTALVFGQQAETLQPHLLPPPLQDTESLSSDDFVLSASSSSPAPTGTATAAGGDSHSKVPSARSGLKTISDSLNQDDQSSESGDDADGRLTDTESEQVRARTRTGTPVIAGRTNNHHHGTTEHGTTTSSALQSLREIEEHDHEGRQTQLQGLESRFRTTTLVAQDQDLTSDGGDSTTESDIQPKSAMDPAQIQDQLKVLRPKPSSGSVGNNSLSSRPKSHLQRTASMKSYDSDDISNNHGGYQKHYGDEDHTTSAWTEHRKHFFILSSAGKPIYARYGDESRISSYMGVIQALISFFADNDDTLRCINAGEHRFVFLLKAPLYLVCVSRSGESESQLRDQLGYLYAQIISVLTQSQMTKIFEQRNNFDLRGLIGGTEIFLDSLGKLMNTYPGFMLGAIQCLTMPRELRDKVGAVLGRAKCKPLLYALLVTPTQLITLLRPRTHSMHPADLHLIFNLLSGSTTFESSESWTPICLPKFNNKSFLHAYICYIAKKVCMLLISPDKDSFFEMSNVKQKVVEGLEAGGMLASLENYAAAGTRGGFSVGDTGIPGLRHFLYKSRVNVQFTMPELTEPYATTSARKRLLRQYQNMNERMHRKTRPLKLLFHVGEQETLLGWVTSGFELYAAFGPLVSKSAVVLMSNKLLKWIRKQEDSLLILNSPSFEKFK</sequence>
<keyword evidence="3" id="KW-0072">Autophagy</keyword>
<dbReference type="EMBL" id="JAAAXW010000186">
    <property type="protein sequence ID" value="KAF9540840.1"/>
    <property type="molecule type" value="Genomic_DNA"/>
</dbReference>
<evidence type="ECO:0000256" key="4">
    <source>
        <dbReference type="SAM" id="MobiDB-lite"/>
    </source>
</evidence>
<accession>A0A9P6F2T1</accession>
<feature type="compositionally biased region" description="Low complexity" evidence="4">
    <location>
        <begin position="238"/>
        <end position="249"/>
    </location>
</feature>
<evidence type="ECO:0000256" key="2">
    <source>
        <dbReference type="ARBA" id="ARBA00018132"/>
    </source>
</evidence>
<feature type="domain" description="FUZ/MON1/HPS1 first Longin" evidence="5">
    <location>
        <begin position="295"/>
        <end position="417"/>
    </location>
</feature>
<dbReference type="PRINTS" id="PR01546">
    <property type="entry name" value="YEAST73DUF"/>
</dbReference>
<protein>
    <recommendedName>
        <fullName evidence="2 3">Vacuolar fusion protein MON1</fullName>
    </recommendedName>
</protein>
<dbReference type="InterPro" id="IPR043971">
    <property type="entry name" value="FUZ/MON1/HPS1_longin_2"/>
</dbReference>
<feature type="region of interest" description="Disordered" evidence="4">
    <location>
        <begin position="1"/>
        <end position="165"/>
    </location>
</feature>
<comment type="subcellular location">
    <subcellularLocation>
        <location evidence="3">Endosome</location>
        <location evidence="3">Multivesicular body membrane</location>
        <topology evidence="3">Peripheral membrane protein</topology>
    </subcellularLocation>
    <subcellularLocation>
        <location evidence="1 3">Prevacuolar compartment membrane</location>
        <topology evidence="1 3">Peripheral membrane protein</topology>
    </subcellularLocation>
    <subcellularLocation>
        <location evidence="3">Vacuole membrane</location>
        <topology evidence="3">Peripheral membrane protein</topology>
    </subcellularLocation>
</comment>
<name>A0A9P6F2T1_9FUNG</name>
<dbReference type="InterPro" id="IPR043972">
    <property type="entry name" value="FUZ/MON1/HPS1_longin_1"/>
</dbReference>
<dbReference type="GO" id="GO:0035658">
    <property type="term" value="C:Mon1-Ccz1 complex"/>
    <property type="evidence" value="ECO:0007669"/>
    <property type="project" value="TreeGrafter"/>
</dbReference>
<reference evidence="8" key="1">
    <citation type="journal article" date="2020" name="Fungal Divers.">
        <title>Resolving the Mortierellaceae phylogeny through synthesis of multi-gene phylogenetics and phylogenomics.</title>
        <authorList>
            <person name="Vandepol N."/>
            <person name="Liber J."/>
            <person name="Desiro A."/>
            <person name="Na H."/>
            <person name="Kennedy M."/>
            <person name="Barry K."/>
            <person name="Grigoriev I.V."/>
            <person name="Miller A.N."/>
            <person name="O'Donnell K."/>
            <person name="Stajich J.E."/>
            <person name="Bonito G."/>
        </authorList>
    </citation>
    <scope>NUCLEOTIDE SEQUENCE</scope>
    <source>
        <strain evidence="8">NRRL 2591</strain>
    </source>
</reference>
<evidence type="ECO:0000259" key="7">
    <source>
        <dbReference type="Pfam" id="PF19038"/>
    </source>
</evidence>
<dbReference type="PANTHER" id="PTHR13027">
    <property type="entry name" value="SAND PROTEIN-RELATED"/>
    <property type="match status" value="1"/>
</dbReference>
<keyword evidence="3" id="KW-0472">Membrane</keyword>
<keyword evidence="3" id="KW-0653">Protein transport</keyword>
<evidence type="ECO:0000313" key="8">
    <source>
        <dbReference type="EMBL" id="KAF9540840.1"/>
    </source>
</evidence>
<feature type="domain" description="FUZ/MON1/HPS1 second Longin" evidence="6">
    <location>
        <begin position="455"/>
        <end position="551"/>
    </location>
</feature>
<proteinExistence type="inferred from homology"/>
<keyword evidence="3" id="KW-0967">Endosome</keyword>
<organism evidence="8 9">
    <name type="scientific">Mortierella hygrophila</name>
    <dbReference type="NCBI Taxonomy" id="979708"/>
    <lineage>
        <taxon>Eukaryota</taxon>
        <taxon>Fungi</taxon>
        <taxon>Fungi incertae sedis</taxon>
        <taxon>Mucoromycota</taxon>
        <taxon>Mortierellomycotina</taxon>
        <taxon>Mortierellomycetes</taxon>
        <taxon>Mortierellales</taxon>
        <taxon>Mortierellaceae</taxon>
        <taxon>Mortierella</taxon>
    </lineage>
</organism>
<comment type="function">
    <text evidence="3">Required for multiple vacuole delivery pathways including the cytoplasm to vacuole transport (Cvt), autophagy, pexophagy and endocytosis.</text>
</comment>
<dbReference type="PANTHER" id="PTHR13027:SF7">
    <property type="entry name" value="VACUOLAR FUSION PROTEIN MON1 HOMOLOG"/>
    <property type="match status" value="1"/>
</dbReference>
<dbReference type="Pfam" id="PF19037">
    <property type="entry name" value="Fuz_longin_2"/>
    <property type="match status" value="1"/>
</dbReference>
<dbReference type="InterPro" id="IPR004353">
    <property type="entry name" value="Mon1"/>
</dbReference>
<feature type="compositionally biased region" description="Basic and acidic residues" evidence="4">
    <location>
        <begin position="120"/>
        <end position="133"/>
    </location>
</feature>
<evidence type="ECO:0000256" key="1">
    <source>
        <dbReference type="ARBA" id="ARBA00004380"/>
    </source>
</evidence>
<keyword evidence="3" id="KW-0813">Transport</keyword>
<evidence type="ECO:0000259" key="6">
    <source>
        <dbReference type="Pfam" id="PF19037"/>
    </source>
</evidence>
<dbReference type="GO" id="GO:0005774">
    <property type="term" value="C:vacuolar membrane"/>
    <property type="evidence" value="ECO:0007669"/>
    <property type="project" value="UniProtKB-SubCell"/>
</dbReference>
<dbReference type="GO" id="GO:0006914">
    <property type="term" value="P:autophagy"/>
    <property type="evidence" value="ECO:0007669"/>
    <property type="project" value="UniProtKB-UniRule"/>
</dbReference>
<dbReference type="Pfam" id="PF19036">
    <property type="entry name" value="Fuz_longin_1"/>
    <property type="match status" value="1"/>
</dbReference>
<evidence type="ECO:0000259" key="5">
    <source>
        <dbReference type="Pfam" id="PF19036"/>
    </source>
</evidence>
<dbReference type="InterPro" id="IPR043970">
    <property type="entry name" value="FUZ/MON1/HPS1_longin_3"/>
</dbReference>
<feature type="compositionally biased region" description="Polar residues" evidence="4">
    <location>
        <begin position="1"/>
        <end position="24"/>
    </location>
</feature>
<dbReference type="GO" id="GO:0016192">
    <property type="term" value="P:vesicle-mediated transport"/>
    <property type="evidence" value="ECO:0007669"/>
    <property type="project" value="InterPro"/>
</dbReference>